<dbReference type="RefSeq" id="WP_015947491.1">
    <property type="nucleotide sequence ID" value="NC_011768.1"/>
</dbReference>
<evidence type="ECO:0000313" key="2">
    <source>
        <dbReference type="EMBL" id="ACL04421.1"/>
    </source>
</evidence>
<feature type="domain" description="Transcription factor zinc-finger" evidence="1">
    <location>
        <begin position="2"/>
        <end position="44"/>
    </location>
</feature>
<dbReference type="AlphaFoldDB" id="B8FKP9"/>
<accession>B8FKP9</accession>
<feature type="domain" description="Transcription factor zinc-finger" evidence="1">
    <location>
        <begin position="70"/>
        <end position="111"/>
    </location>
</feature>
<sequence>MDCPVCKNAGLTREKLEQDLIAYACAQCGGRMIVANDYSHWLEKQQGTLPEKPFSDISLEIHDVEKAKFCPECSRLMVKYKVGHGLDFKIDRCGGCGGVWLDANEWEAMKDRNLHDEINSVFTAPWQAGVRQEQNSQTLDVLYSKKFGDQDYTKIKEIRSWLDAHPKRQAILHFLSDDSPYKA</sequence>
<evidence type="ECO:0000259" key="1">
    <source>
        <dbReference type="Pfam" id="PF13453"/>
    </source>
</evidence>
<dbReference type="Pfam" id="PF13453">
    <property type="entry name" value="Zn_ribbon_TFIIB"/>
    <property type="match status" value="2"/>
</dbReference>
<dbReference type="HOGENOM" id="CLU_120955_0_0_7"/>
<gene>
    <name evidence="2" type="ordered locus">Dalk_2729</name>
</gene>
<proteinExistence type="predicted"/>
<name>B8FKP9_DESAL</name>
<dbReference type="InterPro" id="IPR027392">
    <property type="entry name" value="TF_Znf"/>
</dbReference>
<evidence type="ECO:0000313" key="3">
    <source>
        <dbReference type="Proteomes" id="UP000000739"/>
    </source>
</evidence>
<keyword evidence="3" id="KW-1185">Reference proteome</keyword>
<dbReference type="eggNOG" id="COG3809">
    <property type="taxonomic scope" value="Bacteria"/>
</dbReference>
<reference evidence="2 3" key="1">
    <citation type="journal article" date="2012" name="Environ. Microbiol.">
        <title>The genome sequence of Desulfatibacillum alkenivorans AK-01: a blueprint for anaerobic alkane oxidation.</title>
        <authorList>
            <person name="Callaghan A.V."/>
            <person name="Morris B.E."/>
            <person name="Pereira I.A."/>
            <person name="McInerney M.J."/>
            <person name="Austin R.N."/>
            <person name="Groves J.T."/>
            <person name="Kukor J.J."/>
            <person name="Suflita J.M."/>
            <person name="Young L.Y."/>
            <person name="Zylstra G.J."/>
            <person name="Wawrik B."/>
        </authorList>
    </citation>
    <scope>NUCLEOTIDE SEQUENCE [LARGE SCALE GENOMIC DNA]</scope>
    <source>
        <strain evidence="2 3">AK-01</strain>
    </source>
</reference>
<dbReference type="KEGG" id="dal:Dalk_2729"/>
<protein>
    <recommendedName>
        <fullName evidence="1">Transcription factor zinc-finger domain-containing protein</fullName>
    </recommendedName>
</protein>
<organism evidence="2 3">
    <name type="scientific">Desulfatibacillum aliphaticivorans</name>
    <dbReference type="NCBI Taxonomy" id="218208"/>
    <lineage>
        <taxon>Bacteria</taxon>
        <taxon>Pseudomonadati</taxon>
        <taxon>Thermodesulfobacteriota</taxon>
        <taxon>Desulfobacteria</taxon>
        <taxon>Desulfobacterales</taxon>
        <taxon>Desulfatibacillaceae</taxon>
        <taxon>Desulfatibacillum</taxon>
    </lineage>
</organism>
<dbReference type="EMBL" id="CP001322">
    <property type="protein sequence ID" value="ACL04421.1"/>
    <property type="molecule type" value="Genomic_DNA"/>
</dbReference>
<dbReference type="Proteomes" id="UP000000739">
    <property type="component" value="Chromosome"/>
</dbReference>